<dbReference type="Proteomes" id="UP000029914">
    <property type="component" value="Chromosome"/>
</dbReference>
<dbReference type="HOGENOM" id="CLU_108054_0_0_11"/>
<dbReference type="STRING" id="558173.CDOO_06225"/>
<keyword evidence="3" id="KW-1185">Reference proteome</keyword>
<dbReference type="SUPFAM" id="SSF54593">
    <property type="entry name" value="Glyoxalase/Bleomycin resistance protein/Dihydroxybiphenyl dioxygenase"/>
    <property type="match status" value="1"/>
</dbReference>
<reference evidence="2 3" key="1">
    <citation type="submission" date="2013-09" db="EMBL/GenBank/DDBJ databases">
        <title>Complete genome sequence of Corynebacterium doosanense CAU 212(T) (=DSM 45436(T)), isolated from activated sludge.</title>
        <authorList>
            <person name="Schaffert L."/>
            <person name="Albersmeier A."/>
            <person name="Kalinowski J."/>
            <person name="Ruckert C."/>
        </authorList>
    </citation>
    <scope>NUCLEOTIDE SEQUENCE [LARGE SCALE GENOMIC DNA]</scope>
    <source>
        <strain evidence="2 3">CAU 212</strain>
    </source>
</reference>
<dbReference type="AlphaFoldDB" id="A0A097IFH8"/>
<dbReference type="KEGG" id="cdo:CDOO_06225"/>
<organism evidence="2 3">
    <name type="scientific">Corynebacterium doosanense CAU 212 = DSM 45436</name>
    <dbReference type="NCBI Taxonomy" id="558173"/>
    <lineage>
        <taxon>Bacteria</taxon>
        <taxon>Bacillati</taxon>
        <taxon>Actinomycetota</taxon>
        <taxon>Actinomycetes</taxon>
        <taxon>Mycobacteriales</taxon>
        <taxon>Corynebacteriaceae</taxon>
        <taxon>Corynebacterium</taxon>
    </lineage>
</organism>
<dbReference type="OrthoDB" id="3212826at2"/>
<evidence type="ECO:0000259" key="1">
    <source>
        <dbReference type="PROSITE" id="PS51819"/>
    </source>
</evidence>
<proteinExistence type="predicted"/>
<dbReference type="Pfam" id="PF18029">
    <property type="entry name" value="Glyoxalase_6"/>
    <property type="match status" value="1"/>
</dbReference>
<evidence type="ECO:0000313" key="2">
    <source>
        <dbReference type="EMBL" id="AIT60896.1"/>
    </source>
</evidence>
<dbReference type="PROSITE" id="PS51819">
    <property type="entry name" value="VOC"/>
    <property type="match status" value="1"/>
</dbReference>
<dbReference type="PANTHER" id="PTHR35908:SF1">
    <property type="entry name" value="CONSERVED PROTEIN"/>
    <property type="match status" value="1"/>
</dbReference>
<accession>A0A097IFH8</accession>
<evidence type="ECO:0000313" key="3">
    <source>
        <dbReference type="Proteomes" id="UP000029914"/>
    </source>
</evidence>
<dbReference type="InterPro" id="IPR041581">
    <property type="entry name" value="Glyoxalase_6"/>
</dbReference>
<dbReference type="InterPro" id="IPR037523">
    <property type="entry name" value="VOC_core"/>
</dbReference>
<dbReference type="Gene3D" id="3.10.180.10">
    <property type="entry name" value="2,3-Dihydroxybiphenyl 1,2-Dioxygenase, domain 1"/>
    <property type="match status" value="1"/>
</dbReference>
<dbReference type="eggNOG" id="COG0346">
    <property type="taxonomic scope" value="Bacteria"/>
</dbReference>
<feature type="domain" description="VOC" evidence="1">
    <location>
        <begin position="4"/>
        <end position="119"/>
    </location>
</feature>
<gene>
    <name evidence="2" type="ORF">CDOO_06225</name>
</gene>
<dbReference type="InterPro" id="IPR029068">
    <property type="entry name" value="Glyas_Bleomycin-R_OHBP_Dase"/>
</dbReference>
<dbReference type="RefSeq" id="WP_018022590.1">
    <property type="nucleotide sequence ID" value="NZ_AQUX01000009.1"/>
</dbReference>
<name>A0A097IFH8_9CORY</name>
<dbReference type="EMBL" id="CP006764">
    <property type="protein sequence ID" value="AIT60896.1"/>
    <property type="molecule type" value="Genomic_DNA"/>
</dbReference>
<protein>
    <recommendedName>
        <fullName evidence="1">VOC domain-containing protein</fullName>
    </recommendedName>
</protein>
<sequence length="122" mass="13807">MSLRLSHTTFDSLDPFPTAEFWRELLGWEIHEPECYRPGSEECYLRGPRGEVLLFLRVPDAKKVKNRAHLDLVPENSTRDAEVERALELGARLVDDRRGDLSWAVLADPEGNEFCVLSGPGA</sequence>
<dbReference type="PANTHER" id="PTHR35908">
    <property type="entry name" value="HYPOTHETICAL FUSION PROTEIN"/>
    <property type="match status" value="1"/>
</dbReference>